<evidence type="ECO:0000256" key="12">
    <source>
        <dbReference type="ARBA" id="ARBA00022859"/>
    </source>
</evidence>
<dbReference type="InterPro" id="IPR001315">
    <property type="entry name" value="CARD"/>
</dbReference>
<dbReference type="Pfam" id="PF13516">
    <property type="entry name" value="LRR_6"/>
    <property type="match status" value="2"/>
</dbReference>
<accession>A0AAY5KJ92</accession>
<evidence type="ECO:0000313" key="20">
    <source>
        <dbReference type="Proteomes" id="UP000265140"/>
    </source>
</evidence>
<evidence type="ECO:0000313" key="19">
    <source>
        <dbReference type="Ensembl" id="ENSELUP00000086472.1"/>
    </source>
</evidence>
<dbReference type="GO" id="GO:0016323">
    <property type="term" value="C:basolateral plasma membrane"/>
    <property type="evidence" value="ECO:0007669"/>
    <property type="project" value="UniProtKB-SubCell"/>
</dbReference>
<dbReference type="SUPFAM" id="SSF47986">
    <property type="entry name" value="DEATH domain"/>
    <property type="match status" value="1"/>
</dbReference>
<evidence type="ECO:0000256" key="2">
    <source>
        <dbReference type="ARBA" id="ARBA00004193"/>
    </source>
</evidence>
<keyword evidence="20" id="KW-1185">Reference proteome</keyword>
<keyword evidence="10" id="KW-0067">ATP-binding</keyword>
<evidence type="ECO:0000259" key="18">
    <source>
        <dbReference type="PROSITE" id="PS50837"/>
    </source>
</evidence>
<dbReference type="Pfam" id="PF05729">
    <property type="entry name" value="NACHT"/>
    <property type="match status" value="1"/>
</dbReference>
<dbReference type="GeneTree" id="ENSGT00940000157845"/>
<dbReference type="Pfam" id="PF00619">
    <property type="entry name" value="CARD"/>
    <property type="match status" value="1"/>
</dbReference>
<dbReference type="Gene3D" id="3.80.10.10">
    <property type="entry name" value="Ribonuclease Inhibitor"/>
    <property type="match status" value="2"/>
</dbReference>
<dbReference type="FunFam" id="1.10.533.10:FF:000107">
    <property type="entry name" value="Nucleotide-binding oligomerization domain-containing protein 1"/>
    <property type="match status" value="1"/>
</dbReference>
<evidence type="ECO:0000256" key="14">
    <source>
        <dbReference type="ARBA" id="ARBA00023139"/>
    </source>
</evidence>
<dbReference type="InterPro" id="IPR032675">
    <property type="entry name" value="LRR_dom_sf"/>
</dbReference>
<dbReference type="PROSITE" id="PS50209">
    <property type="entry name" value="CARD"/>
    <property type="match status" value="1"/>
</dbReference>
<dbReference type="InterPro" id="IPR041267">
    <property type="entry name" value="NLRP_HD2"/>
</dbReference>
<keyword evidence="7" id="KW-0433">Leucine-rich repeat</keyword>
<dbReference type="PANTHER" id="PTHR24106">
    <property type="entry name" value="NACHT, LRR AND CARD DOMAINS-CONTAINING"/>
    <property type="match status" value="1"/>
</dbReference>
<comment type="similarity">
    <text evidence="16">Belongs to the NOD1-NOD2 family.</text>
</comment>
<dbReference type="InterPro" id="IPR051261">
    <property type="entry name" value="NLR"/>
</dbReference>
<evidence type="ECO:0000256" key="9">
    <source>
        <dbReference type="ARBA" id="ARBA00022741"/>
    </source>
</evidence>
<dbReference type="Proteomes" id="UP000265140">
    <property type="component" value="Chromosome 20"/>
</dbReference>
<dbReference type="Gene3D" id="3.40.50.300">
    <property type="entry name" value="P-loop containing nucleotide triphosphate hydrolases"/>
    <property type="match status" value="1"/>
</dbReference>
<dbReference type="Pfam" id="PF17779">
    <property type="entry name" value="WHD_NOD2"/>
    <property type="match status" value="1"/>
</dbReference>
<evidence type="ECO:0000256" key="4">
    <source>
        <dbReference type="ARBA" id="ARBA00022475"/>
    </source>
</evidence>
<dbReference type="SMART" id="SM00368">
    <property type="entry name" value="LRR_RI"/>
    <property type="match status" value="6"/>
</dbReference>
<evidence type="ECO:0000256" key="13">
    <source>
        <dbReference type="ARBA" id="ARBA00023136"/>
    </source>
</evidence>
<gene>
    <name evidence="19" type="primary">NOD1</name>
</gene>
<reference evidence="19" key="3">
    <citation type="submission" date="2025-09" db="UniProtKB">
        <authorList>
            <consortium name="Ensembl"/>
        </authorList>
    </citation>
    <scope>IDENTIFICATION</scope>
</reference>
<evidence type="ECO:0000256" key="10">
    <source>
        <dbReference type="ARBA" id="ARBA00022840"/>
    </source>
</evidence>
<dbReference type="InterPro" id="IPR041075">
    <property type="entry name" value="NOD1/2_WH"/>
</dbReference>
<evidence type="ECO:0000256" key="11">
    <source>
        <dbReference type="ARBA" id="ARBA00022843"/>
    </source>
</evidence>
<dbReference type="Gene3D" id="1.10.533.10">
    <property type="entry name" value="Death Domain, Fas"/>
    <property type="match status" value="1"/>
</dbReference>
<keyword evidence="12" id="KW-0391">Immunity</keyword>
<dbReference type="Pfam" id="PF17776">
    <property type="entry name" value="NLRC4_HD2"/>
    <property type="match status" value="1"/>
</dbReference>
<evidence type="ECO:0000256" key="5">
    <source>
        <dbReference type="ARBA" id="ARBA00022490"/>
    </source>
</evidence>
<dbReference type="InterPro" id="IPR011029">
    <property type="entry name" value="DEATH-like_dom_sf"/>
</dbReference>
<dbReference type="GO" id="GO:0005737">
    <property type="term" value="C:cytoplasm"/>
    <property type="evidence" value="ECO:0007669"/>
    <property type="project" value="UniProtKB-SubCell"/>
</dbReference>
<evidence type="ECO:0000256" key="3">
    <source>
        <dbReference type="ARBA" id="ARBA00004496"/>
    </source>
</evidence>
<dbReference type="InterPro" id="IPR001611">
    <property type="entry name" value="Leu-rich_rpt"/>
</dbReference>
<evidence type="ECO:0000259" key="17">
    <source>
        <dbReference type="PROSITE" id="PS50209"/>
    </source>
</evidence>
<evidence type="ECO:0000256" key="16">
    <source>
        <dbReference type="ARBA" id="ARBA00038296"/>
    </source>
</evidence>
<dbReference type="InterPro" id="IPR007111">
    <property type="entry name" value="NACHT_NTPase"/>
</dbReference>
<feature type="domain" description="NACHT" evidence="18">
    <location>
        <begin position="287"/>
        <end position="428"/>
    </location>
</feature>
<keyword evidence="14" id="KW-0564">Palmitate</keyword>
<keyword evidence="11" id="KW-0832">Ubl conjugation</keyword>
<keyword evidence="15" id="KW-0449">Lipoprotein</keyword>
<name>A0AAY5KJ92_ESOLU</name>
<evidence type="ECO:0000256" key="15">
    <source>
        <dbReference type="ARBA" id="ARBA00023288"/>
    </source>
</evidence>
<dbReference type="FunFam" id="3.40.50.300:FF:001074">
    <property type="entry name" value="Nucleotide binding oligomerization domain containing 1"/>
    <property type="match status" value="1"/>
</dbReference>
<comment type="subcellular location">
    <subcellularLocation>
        <location evidence="1">Basolateral cell membrane</location>
    </subcellularLocation>
    <subcellularLocation>
        <location evidence="2">Cell membrane</location>
        <topology evidence="2">Lipid-anchor</topology>
    </subcellularLocation>
    <subcellularLocation>
        <location evidence="3">Cytoplasm</location>
    </subcellularLocation>
</comment>
<proteinExistence type="inferred from homology"/>
<keyword evidence="6" id="KW-0399">Innate immunity</keyword>
<reference evidence="19 20" key="1">
    <citation type="submission" date="2020-02" db="EMBL/GenBank/DDBJ databases">
        <title>Esox lucius (northern pike) genome, fEsoLuc1, primary haplotype.</title>
        <authorList>
            <person name="Myers G."/>
            <person name="Karagic N."/>
            <person name="Meyer A."/>
            <person name="Pippel M."/>
            <person name="Reichard M."/>
            <person name="Winkler S."/>
            <person name="Tracey A."/>
            <person name="Sims Y."/>
            <person name="Howe K."/>
            <person name="Rhie A."/>
            <person name="Formenti G."/>
            <person name="Durbin R."/>
            <person name="Fedrigo O."/>
            <person name="Jarvis E.D."/>
        </authorList>
    </citation>
    <scope>NUCLEOTIDE SEQUENCE [LARGE SCALE GENOMIC DNA]</scope>
</reference>
<dbReference type="GO" id="GO:0005524">
    <property type="term" value="F:ATP binding"/>
    <property type="evidence" value="ECO:0007669"/>
    <property type="project" value="UniProtKB-KW"/>
</dbReference>
<dbReference type="GO" id="GO:0042981">
    <property type="term" value="P:regulation of apoptotic process"/>
    <property type="evidence" value="ECO:0007669"/>
    <property type="project" value="InterPro"/>
</dbReference>
<evidence type="ECO:0008006" key="21">
    <source>
        <dbReference type="Google" id="ProtNLM"/>
    </source>
</evidence>
<keyword evidence="8" id="KW-0677">Repeat</keyword>
<dbReference type="InterPro" id="IPR027417">
    <property type="entry name" value="P-loop_NTPase"/>
</dbReference>
<evidence type="ECO:0000256" key="7">
    <source>
        <dbReference type="ARBA" id="ARBA00022614"/>
    </source>
</evidence>
<keyword evidence="13" id="KW-0472">Membrane</keyword>
<dbReference type="SUPFAM" id="SSF52047">
    <property type="entry name" value="RNI-like"/>
    <property type="match status" value="1"/>
</dbReference>
<feature type="domain" description="CARD" evidence="17">
    <location>
        <begin position="113"/>
        <end position="182"/>
    </location>
</feature>
<evidence type="ECO:0000256" key="8">
    <source>
        <dbReference type="ARBA" id="ARBA00022737"/>
    </source>
</evidence>
<evidence type="ECO:0000256" key="1">
    <source>
        <dbReference type="ARBA" id="ARBA00004187"/>
    </source>
</evidence>
<evidence type="ECO:0000256" key="6">
    <source>
        <dbReference type="ARBA" id="ARBA00022588"/>
    </source>
</evidence>
<protein>
    <recommendedName>
        <fullName evidence="21">Nucleotide-binding oligomerization domain containing 1</fullName>
    </recommendedName>
</protein>
<organism evidence="19 20">
    <name type="scientific">Esox lucius</name>
    <name type="common">Northern pike</name>
    <dbReference type="NCBI Taxonomy" id="8010"/>
    <lineage>
        <taxon>Eukaryota</taxon>
        <taxon>Metazoa</taxon>
        <taxon>Chordata</taxon>
        <taxon>Craniata</taxon>
        <taxon>Vertebrata</taxon>
        <taxon>Euteleostomi</taxon>
        <taxon>Actinopterygii</taxon>
        <taxon>Neopterygii</taxon>
        <taxon>Teleostei</taxon>
        <taxon>Protacanthopterygii</taxon>
        <taxon>Esociformes</taxon>
        <taxon>Esocidae</taxon>
        <taxon>Esox</taxon>
    </lineage>
</organism>
<keyword evidence="9" id="KW-0547">Nucleotide-binding</keyword>
<dbReference type="Ensembl" id="ENSELUT00000100990.1">
    <property type="protein sequence ID" value="ENSELUP00000086472.1"/>
    <property type="gene ID" value="ENSELUG00000024213.3"/>
</dbReference>
<dbReference type="FunFam" id="3.80.10.10:FF:000282">
    <property type="entry name" value="Nucleotide-binding oligomerization domain-containing protein 1"/>
    <property type="match status" value="1"/>
</dbReference>
<sequence>MRFGFTSSRKDPITSPYSVTVFYSVDIRLPYTSLADTSTLSEKSFVSILSYDYFHDIRGRFGCDLWLIFPRRLRSADKNNGITASVKTVEDMHMDSLAEEADSGKTSSVSTVQLLTLHRERLVSQVKSTQCILDNLLQSGFLCSEDAEIILRSLTKTDQVRKILELVQSKGEQACEYFLYILHKVYDAYIDIQPWLKEINYQPSDFIKDLPVKNTDPISRYSEKLRHELGRDTRFIASYARQEETLLEELYIDTLMELLNDRNESLGHLEGLEQLLGEQGVFNPQAETVFVTGDAGVGKSILLQKLQRMWSKRELEQTGAMFFFKFRCRMFSTFKEADELSLRDLLFKYNCYPDQDADNEVFSYILRYPEKVIFTFDGYDEIQGDLDLGNMPDVVSPEVRTHPLLMLINLLCGKLLKGSQKVLTARTGTEVQGRVIRKMVVLRGFSPAHLQSYTDLHFKQQEHRDLVSVQLNASPHLCGLCSIPLFCWIVFKSFKHLHSVYDDFELPEACVTLTNIFLLLSEVFLSRVSAPPPCLLKRSTRCPADTFRTGLRLLTAFSKLALLGVERGGFVFKQEEVASCGLTEDDLQVGFVRTVSQYDGCGSPATYEFLHHTLQSFLAAFSLVLDEQLAVSSILKFFTECSRKNTSCLLCVVPCVGSFSKHRGKDQFKTNEHLQFANLFLCGLLSKANAALLEHMVPPVLLRKKRAVLKSYLSTSVRSHLHGLPLHCTEQEGSKVHVLPNFLWMLRCIFESGSKDVAQLTAKGITADYIKLSHCNVFSGDCSALNFVLQHRRKRLGVDMDNNNISDYGVKQLRPSFSNMTVVRLCVNQISDSSIEVLAEELIKNKVVEVLGLYKNQITDIGAKRIAQIIEKCHKLRIVKLGSNRFTSVGARYLANAIQKSKSVFEVGYVAICTITIFCIYFYERMEWTVTFFRMWGNVIGDEGARAFGEALRNHPSLTNLSLSANGITSEGGRRLSEALEDNTVLRIFWLVQNELSDDVAPDLAKVIRSNKSLTHLWLINNQLTVDGIRQLSEALSQNTSLKEICLKGNCISEEEEKQFMSEGRLRFR</sequence>
<dbReference type="PROSITE" id="PS50837">
    <property type="entry name" value="NACHT"/>
    <property type="match status" value="1"/>
</dbReference>
<keyword evidence="5" id="KW-0963">Cytoplasm</keyword>
<dbReference type="AlphaFoldDB" id="A0AAY5KJ92"/>
<reference evidence="19" key="2">
    <citation type="submission" date="2025-08" db="UniProtKB">
        <authorList>
            <consortium name="Ensembl"/>
        </authorList>
    </citation>
    <scope>IDENTIFICATION</scope>
</reference>
<keyword evidence="4" id="KW-1003">Cell membrane</keyword>
<dbReference type="GO" id="GO:0045087">
    <property type="term" value="P:innate immune response"/>
    <property type="evidence" value="ECO:0007669"/>
    <property type="project" value="UniProtKB-KW"/>
</dbReference>